<feature type="transmembrane region" description="Helical" evidence="5">
    <location>
        <begin position="188"/>
        <end position="208"/>
    </location>
</feature>
<dbReference type="STRING" id="990371.SAMN05421813_1337"/>
<comment type="subcellular location">
    <subcellularLocation>
        <location evidence="1">Membrane</location>
        <topology evidence="1">Multi-pass membrane protein</topology>
    </subcellularLocation>
</comment>
<dbReference type="RefSeq" id="WP_090706707.1">
    <property type="nucleotide sequence ID" value="NZ_FNHH01000033.1"/>
</dbReference>
<gene>
    <name evidence="7" type="ORF">SAMN05421813_1337</name>
</gene>
<dbReference type="Pfam" id="PF04932">
    <property type="entry name" value="Wzy_C"/>
    <property type="match status" value="1"/>
</dbReference>
<keyword evidence="2 5" id="KW-0812">Transmembrane</keyword>
<evidence type="ECO:0000256" key="1">
    <source>
        <dbReference type="ARBA" id="ARBA00004141"/>
    </source>
</evidence>
<dbReference type="EMBL" id="FNHH01000033">
    <property type="protein sequence ID" value="SDN00933.1"/>
    <property type="molecule type" value="Genomic_DNA"/>
</dbReference>
<proteinExistence type="predicted"/>
<dbReference type="Pfam" id="PF13181">
    <property type="entry name" value="TPR_8"/>
    <property type="match status" value="1"/>
</dbReference>
<feature type="transmembrane region" description="Helical" evidence="5">
    <location>
        <begin position="54"/>
        <end position="71"/>
    </location>
</feature>
<feature type="transmembrane region" description="Helical" evidence="5">
    <location>
        <begin position="266"/>
        <end position="286"/>
    </location>
</feature>
<feature type="transmembrane region" description="Helical" evidence="5">
    <location>
        <begin position="213"/>
        <end position="230"/>
    </location>
</feature>
<reference evidence="8" key="1">
    <citation type="submission" date="2016-10" db="EMBL/GenBank/DDBJ databases">
        <authorList>
            <person name="Varghese N."/>
            <person name="Submissions S."/>
        </authorList>
    </citation>
    <scope>NUCLEOTIDE SEQUENCE [LARGE SCALE GENOMIC DNA]</scope>
    <source>
        <strain evidence="8">DSM 24536</strain>
    </source>
</reference>
<keyword evidence="8" id="KW-1185">Reference proteome</keyword>
<evidence type="ECO:0000256" key="3">
    <source>
        <dbReference type="ARBA" id="ARBA00022989"/>
    </source>
</evidence>
<accession>A0A1G9XXF2</accession>
<organism evidence="7 8">
    <name type="scientific">Daejeonella rubra</name>
    <dbReference type="NCBI Taxonomy" id="990371"/>
    <lineage>
        <taxon>Bacteria</taxon>
        <taxon>Pseudomonadati</taxon>
        <taxon>Bacteroidota</taxon>
        <taxon>Sphingobacteriia</taxon>
        <taxon>Sphingobacteriales</taxon>
        <taxon>Sphingobacteriaceae</taxon>
        <taxon>Daejeonella</taxon>
    </lineage>
</organism>
<feature type="transmembrane region" description="Helical" evidence="5">
    <location>
        <begin position="460"/>
        <end position="479"/>
    </location>
</feature>
<dbReference type="InterPro" id="IPR011990">
    <property type="entry name" value="TPR-like_helical_dom_sf"/>
</dbReference>
<feature type="transmembrane region" description="Helical" evidence="5">
    <location>
        <begin position="114"/>
        <end position="136"/>
    </location>
</feature>
<keyword evidence="4 5" id="KW-0472">Membrane</keyword>
<dbReference type="AlphaFoldDB" id="A0A1G9XXF2"/>
<dbReference type="InterPro" id="IPR051533">
    <property type="entry name" value="WaaL-like"/>
</dbReference>
<dbReference type="OrthoDB" id="665122at2"/>
<keyword evidence="7" id="KW-0436">Ligase</keyword>
<protein>
    <submittedName>
        <fullName evidence="7">O-antigen ligase</fullName>
    </submittedName>
</protein>
<evidence type="ECO:0000313" key="7">
    <source>
        <dbReference type="EMBL" id="SDN00933.1"/>
    </source>
</evidence>
<sequence length="780" mass="88661">MAKKEKGNTLKVAIDQSSKASESGIKKTDLAILLLYLGVDLIPKLGSIEVMGPQWLYLSILNLISTIYIFTRFKGTLNGILQKLSKNILSLIYLSVFVLCGLSIFFALNPIESLVVYSRLIVTVIAFLNISILIYQRPKHIEFLFQAVSIIAIFQCIPLLYTYLKLVNVSSTDALILSLKANSGNKNVMAASFIIKTPIIIYCVFKYYSLGRYIINLISLSLVVIMIFVLNARAAYLAFFLQIIIYLIFLFINNKQNGIKQTIRQSLNILLPVLFGLIVSQILLIIPNSNSGYTTLDKRLATIAEESNSSSSARLYFWNNAMELIKEKPLTGIGYGNYKIESIKFQNGYFNDFDYAKHAHNDFLQITAEAGILTGFLFISIFLIAFIYTLKTWRSDLTSEMKMLNVISLMSLAGYFVDAIFNFPAERPVMQIFFAFMLAINAVIFMDTRKSATERSFSSNFSPLILLVSSTLTLISVYICLQTYKSMRVQVLTHYNFGIVQPEVSYLDVNSKFPAIPNLAENNIPINDTKAWYLYRAQKYDEALLFLNQDKDASPYLMSKELLKAAVYSDQGLIDSAHYYSKKGFFTRPRNMALFQLVTTTSVQLRDTSTIQKAFNEFRKYRNDPKAWKIYLKSLMLAGYNMKKLLSISDSIAKVYPKESEIQHARFSIRAASSANNNNYPEALNYLLEIMKLYPNDIENFENIGLTYYNLKDYANAEIYLRKVTEAGVYSNGKSEFFLGISLIQLGRKDEACTFLNQAVKRNYPQASLILNNNNCQVKD</sequence>
<dbReference type="Gene3D" id="1.25.40.10">
    <property type="entry name" value="Tetratricopeptide repeat domain"/>
    <property type="match status" value="1"/>
</dbReference>
<evidence type="ECO:0000313" key="8">
    <source>
        <dbReference type="Proteomes" id="UP000199226"/>
    </source>
</evidence>
<dbReference type="PANTHER" id="PTHR37422:SF13">
    <property type="entry name" value="LIPOPOLYSACCHARIDE BIOSYNTHESIS PROTEIN PA4999-RELATED"/>
    <property type="match status" value="1"/>
</dbReference>
<evidence type="ECO:0000259" key="6">
    <source>
        <dbReference type="Pfam" id="PF04932"/>
    </source>
</evidence>
<dbReference type="Proteomes" id="UP000199226">
    <property type="component" value="Unassembled WGS sequence"/>
</dbReference>
<feature type="transmembrane region" description="Helical" evidence="5">
    <location>
        <begin position="91"/>
        <end position="108"/>
    </location>
</feature>
<dbReference type="InterPro" id="IPR007016">
    <property type="entry name" value="O-antigen_ligase-rel_domated"/>
</dbReference>
<dbReference type="GO" id="GO:0016020">
    <property type="term" value="C:membrane"/>
    <property type="evidence" value="ECO:0007669"/>
    <property type="project" value="UniProtKB-SubCell"/>
</dbReference>
<evidence type="ECO:0000256" key="2">
    <source>
        <dbReference type="ARBA" id="ARBA00022692"/>
    </source>
</evidence>
<keyword evidence="3 5" id="KW-1133">Transmembrane helix</keyword>
<dbReference type="PANTHER" id="PTHR37422">
    <property type="entry name" value="TEICHURONIC ACID BIOSYNTHESIS PROTEIN TUAE"/>
    <property type="match status" value="1"/>
</dbReference>
<feature type="transmembrane region" description="Helical" evidence="5">
    <location>
        <begin position="402"/>
        <end position="423"/>
    </location>
</feature>
<dbReference type="GO" id="GO:0016874">
    <property type="term" value="F:ligase activity"/>
    <property type="evidence" value="ECO:0007669"/>
    <property type="project" value="UniProtKB-KW"/>
</dbReference>
<feature type="domain" description="O-antigen ligase-related" evidence="6">
    <location>
        <begin position="219"/>
        <end position="379"/>
    </location>
</feature>
<evidence type="ECO:0000256" key="4">
    <source>
        <dbReference type="ARBA" id="ARBA00023136"/>
    </source>
</evidence>
<feature type="transmembrane region" description="Helical" evidence="5">
    <location>
        <begin position="236"/>
        <end position="254"/>
    </location>
</feature>
<feature type="transmembrane region" description="Helical" evidence="5">
    <location>
        <begin position="429"/>
        <end position="448"/>
    </location>
</feature>
<dbReference type="SUPFAM" id="SSF48452">
    <property type="entry name" value="TPR-like"/>
    <property type="match status" value="1"/>
</dbReference>
<name>A0A1G9XXF2_9SPHI</name>
<feature type="transmembrane region" description="Helical" evidence="5">
    <location>
        <begin position="370"/>
        <end position="390"/>
    </location>
</feature>
<dbReference type="Pfam" id="PF13174">
    <property type="entry name" value="TPR_6"/>
    <property type="match status" value="1"/>
</dbReference>
<feature type="transmembrane region" description="Helical" evidence="5">
    <location>
        <begin position="143"/>
        <end position="164"/>
    </location>
</feature>
<evidence type="ECO:0000256" key="5">
    <source>
        <dbReference type="SAM" id="Phobius"/>
    </source>
</evidence>
<dbReference type="InterPro" id="IPR019734">
    <property type="entry name" value="TPR_rpt"/>
</dbReference>